<sequence length="337" mass="39577">MRQSEINDLINQFKRLILDNNMITIPKSNEYIKLDAKSSTKYFYVDINRKGNRIKRFTLQLRNQEKKELPLLRFDLVGPPHPNPPGDFPFAEKVIPCPHLHIAHEEYGDKIAYPLTYELVQMSLTPEELTDFKRWDFNELIWRVEMMFDINELNNTYTQWNKDNIHIVDQGDFVEITTPFVDNHHDYLQVVLYYNENGQLVLSDDGYTLNELTLYEIDYKRSLKRKEFLNQTLKSFGVTILDSDLTITFDKVKDFPRKSLNLLQCILRLSDMLLTSRSTVTSIFYEEVGIFFDDNNILKIPDVGITGTSGNENKFDYIIPASRVKKEKVIKTINKPN</sequence>
<dbReference type="Pfam" id="PF08862">
    <property type="entry name" value="DUF1829"/>
    <property type="match status" value="1"/>
</dbReference>
<dbReference type="VEuPathDB" id="FungiDB:RhiirA1_481822"/>
<feature type="non-terminal residue" evidence="3">
    <location>
        <position position="337"/>
    </location>
</feature>
<feature type="domain" description="DUF1828" evidence="1">
    <location>
        <begin position="178"/>
        <end position="268"/>
    </location>
</feature>
<gene>
    <name evidence="3" type="ORF">RhiirA1_481822</name>
</gene>
<evidence type="ECO:0000313" key="3">
    <source>
        <dbReference type="EMBL" id="PKC52302.1"/>
    </source>
</evidence>
<organism evidence="3 4">
    <name type="scientific">Rhizophagus irregularis</name>
    <dbReference type="NCBI Taxonomy" id="588596"/>
    <lineage>
        <taxon>Eukaryota</taxon>
        <taxon>Fungi</taxon>
        <taxon>Fungi incertae sedis</taxon>
        <taxon>Mucoromycota</taxon>
        <taxon>Glomeromycotina</taxon>
        <taxon>Glomeromycetes</taxon>
        <taxon>Glomerales</taxon>
        <taxon>Glomeraceae</taxon>
        <taxon>Rhizophagus</taxon>
    </lineage>
</organism>
<dbReference type="Proteomes" id="UP000232688">
    <property type="component" value="Unassembled WGS sequence"/>
</dbReference>
<dbReference type="InterPro" id="IPR014960">
    <property type="entry name" value="DUF1828"/>
</dbReference>
<dbReference type="Pfam" id="PF08861">
    <property type="entry name" value="DUF1828"/>
    <property type="match status" value="1"/>
</dbReference>
<dbReference type="EMBL" id="LLXH01006027">
    <property type="protein sequence ID" value="PKC52302.1"/>
    <property type="molecule type" value="Genomic_DNA"/>
</dbReference>
<reference evidence="3 4" key="2">
    <citation type="submission" date="2017-10" db="EMBL/GenBank/DDBJ databases">
        <title>Genome analyses suggest a sexual origin of heterokaryosis in a supposedly ancient asexual fungus.</title>
        <authorList>
            <person name="Corradi N."/>
            <person name="Sedzielewska K."/>
            <person name="Noel J."/>
            <person name="Charron P."/>
            <person name="Farinelli L."/>
            <person name="Marton T."/>
            <person name="Kruger M."/>
            <person name="Pelin A."/>
            <person name="Brachmann A."/>
            <person name="Corradi N."/>
        </authorList>
    </citation>
    <scope>NUCLEOTIDE SEQUENCE [LARGE SCALE GENOMIC DNA]</scope>
    <source>
        <strain evidence="3 4">A1</strain>
    </source>
</reference>
<dbReference type="AlphaFoldDB" id="A0A2N0QMM1"/>
<dbReference type="InterPro" id="IPR014961">
    <property type="entry name" value="DUF1829"/>
</dbReference>
<dbReference type="InterPro" id="IPR053916">
    <property type="entry name" value="DUF6978"/>
</dbReference>
<dbReference type="Pfam" id="PF22398">
    <property type="entry name" value="DUF6978"/>
    <property type="match status" value="1"/>
</dbReference>
<comment type="caution">
    <text evidence="3">The sequence shown here is derived from an EMBL/GenBank/DDBJ whole genome shotgun (WGS) entry which is preliminary data.</text>
</comment>
<evidence type="ECO:0000259" key="2">
    <source>
        <dbReference type="Pfam" id="PF08862"/>
    </source>
</evidence>
<reference evidence="3 4" key="1">
    <citation type="submission" date="2017-10" db="EMBL/GenBank/DDBJ databases">
        <title>Extensive intraspecific genome diversity in a model arbuscular mycorrhizal fungus.</title>
        <authorList>
            <person name="Chen E.C.H."/>
            <person name="Morin E."/>
            <person name="Baudet D."/>
            <person name="Noel J."/>
            <person name="Ndikumana S."/>
            <person name="Charron P."/>
            <person name="St-Onge C."/>
            <person name="Giorgi J."/>
            <person name="Grigoriev I.V."/>
            <person name="Roux C."/>
            <person name="Martin F.M."/>
            <person name="Corradi N."/>
        </authorList>
    </citation>
    <scope>NUCLEOTIDE SEQUENCE [LARGE SCALE GENOMIC DNA]</scope>
    <source>
        <strain evidence="3 4">A1</strain>
    </source>
</reference>
<name>A0A2N0QMM1_9GLOM</name>
<accession>A0A2N0QMM1</accession>
<evidence type="ECO:0000259" key="1">
    <source>
        <dbReference type="Pfam" id="PF08861"/>
    </source>
</evidence>
<feature type="domain" description="DUF1829" evidence="2">
    <location>
        <begin position="307"/>
        <end position="337"/>
    </location>
</feature>
<proteinExistence type="predicted"/>
<protein>
    <submittedName>
        <fullName evidence="3">Uncharacterized protein</fullName>
    </submittedName>
</protein>
<evidence type="ECO:0000313" key="4">
    <source>
        <dbReference type="Proteomes" id="UP000232688"/>
    </source>
</evidence>